<sequence length="336" mass="37268">MSGRVLRRYDLTATVVRGATERRLAGDWRGACAAARIDVDPRVVARARAVPELADDLRHLAPELIRWHVLGTDLEVPRWRVPELARYPGGVALVVTTRHGAGGPAGLTLTIADPPRPDLRPFARCFWDARHAGELPAVLDRGGRPWYLNAVAAGELAPAALPPLVRTALFPDRPDEPYAPAPGIGVPDRIHVQCRGRHYVGWRDGALRLLSHDPEDERREQVLQALGGPVIGCFRVRRAWERRVGRLPDRMRAVARHMFLAASHGDLAELTRLLDAGVDPRGVRGPQQQSLLHLADQIADAELIQRLLHAGLDPSWTDNRGRRARDTDWLSGRRRG</sequence>
<keyword evidence="3" id="KW-1185">Reference proteome</keyword>
<comment type="caution">
    <text evidence="2">The sequence shown here is derived from an EMBL/GenBank/DDBJ whole genome shotgun (WGS) entry which is preliminary data.</text>
</comment>
<proteinExistence type="predicted"/>
<keyword evidence="1" id="KW-0040">ANK repeat</keyword>
<dbReference type="EMBL" id="BOPG01000037">
    <property type="protein sequence ID" value="GIJ58658.1"/>
    <property type="molecule type" value="Genomic_DNA"/>
</dbReference>
<evidence type="ECO:0008006" key="4">
    <source>
        <dbReference type="Google" id="ProtNLM"/>
    </source>
</evidence>
<reference evidence="2" key="1">
    <citation type="submission" date="2021-01" db="EMBL/GenBank/DDBJ databases">
        <title>Whole genome shotgun sequence of Virgisporangium aurantiacum NBRC 16421.</title>
        <authorList>
            <person name="Komaki H."/>
            <person name="Tamura T."/>
        </authorList>
    </citation>
    <scope>NUCLEOTIDE SEQUENCE</scope>
    <source>
        <strain evidence="2">NBRC 16421</strain>
    </source>
</reference>
<dbReference type="PROSITE" id="PS50088">
    <property type="entry name" value="ANK_REPEAT"/>
    <property type="match status" value="1"/>
</dbReference>
<evidence type="ECO:0000313" key="3">
    <source>
        <dbReference type="Proteomes" id="UP000612585"/>
    </source>
</evidence>
<name>A0A8J3ZCD3_9ACTN</name>
<dbReference type="InterPro" id="IPR002110">
    <property type="entry name" value="Ankyrin_rpt"/>
</dbReference>
<feature type="repeat" description="ANK" evidence="1">
    <location>
        <begin position="287"/>
        <end position="319"/>
    </location>
</feature>
<dbReference type="InterPro" id="IPR036770">
    <property type="entry name" value="Ankyrin_rpt-contain_sf"/>
</dbReference>
<dbReference type="AlphaFoldDB" id="A0A8J3ZCD3"/>
<organism evidence="2 3">
    <name type="scientific">Virgisporangium aurantiacum</name>
    <dbReference type="NCBI Taxonomy" id="175570"/>
    <lineage>
        <taxon>Bacteria</taxon>
        <taxon>Bacillati</taxon>
        <taxon>Actinomycetota</taxon>
        <taxon>Actinomycetes</taxon>
        <taxon>Micromonosporales</taxon>
        <taxon>Micromonosporaceae</taxon>
        <taxon>Virgisporangium</taxon>
    </lineage>
</organism>
<dbReference type="Gene3D" id="1.25.40.20">
    <property type="entry name" value="Ankyrin repeat-containing domain"/>
    <property type="match status" value="1"/>
</dbReference>
<dbReference type="SUPFAM" id="SSF48403">
    <property type="entry name" value="Ankyrin repeat"/>
    <property type="match status" value="1"/>
</dbReference>
<accession>A0A8J3ZCD3</accession>
<protein>
    <recommendedName>
        <fullName evidence="4">Ankyrin repeat-containing protein</fullName>
    </recommendedName>
</protein>
<evidence type="ECO:0000313" key="2">
    <source>
        <dbReference type="EMBL" id="GIJ58658.1"/>
    </source>
</evidence>
<gene>
    <name evidence="2" type="ORF">Vau01_061740</name>
</gene>
<dbReference type="Proteomes" id="UP000612585">
    <property type="component" value="Unassembled WGS sequence"/>
</dbReference>
<evidence type="ECO:0000256" key="1">
    <source>
        <dbReference type="PROSITE-ProRule" id="PRU00023"/>
    </source>
</evidence>